<dbReference type="CDD" id="cd00057">
    <property type="entry name" value="FA58C"/>
    <property type="match status" value="1"/>
</dbReference>
<dbReference type="GeneID" id="119719655"/>
<dbReference type="Proteomes" id="UP000887568">
    <property type="component" value="Unplaced"/>
</dbReference>
<dbReference type="InterPro" id="IPR000421">
    <property type="entry name" value="FA58C"/>
</dbReference>
<dbReference type="PROSITE" id="PS01285">
    <property type="entry name" value="FA58C_1"/>
    <property type="match status" value="1"/>
</dbReference>
<dbReference type="PROSITE" id="PS50022">
    <property type="entry name" value="FA58C_3"/>
    <property type="match status" value="1"/>
</dbReference>
<dbReference type="EnsemblMetazoa" id="XM_038189470.1">
    <property type="protein sequence ID" value="XP_038045398.1"/>
    <property type="gene ID" value="LOC119719655"/>
</dbReference>
<proteinExistence type="predicted"/>
<evidence type="ECO:0000256" key="2">
    <source>
        <dbReference type="SAM" id="SignalP"/>
    </source>
</evidence>
<dbReference type="InterPro" id="IPR008979">
    <property type="entry name" value="Galactose-bd-like_sf"/>
</dbReference>
<dbReference type="PANTHER" id="PTHR24543">
    <property type="entry name" value="MULTICOPPER OXIDASE-RELATED"/>
    <property type="match status" value="1"/>
</dbReference>
<keyword evidence="2" id="KW-0732">Signal</keyword>
<evidence type="ECO:0000313" key="5">
    <source>
        <dbReference type="Proteomes" id="UP000887568"/>
    </source>
</evidence>
<feature type="domain" description="F5/8 type C" evidence="3">
    <location>
        <begin position="133"/>
        <end position="280"/>
    </location>
</feature>
<dbReference type="PROSITE" id="PS01286">
    <property type="entry name" value="FA58C_2"/>
    <property type="match status" value="1"/>
</dbReference>
<feature type="signal peptide" evidence="2">
    <location>
        <begin position="1"/>
        <end position="20"/>
    </location>
</feature>
<keyword evidence="5" id="KW-1185">Reference proteome</keyword>
<evidence type="ECO:0000313" key="4">
    <source>
        <dbReference type="EnsemblMetazoa" id="XP_038045398.1"/>
    </source>
</evidence>
<evidence type="ECO:0000259" key="3">
    <source>
        <dbReference type="PROSITE" id="PS50022"/>
    </source>
</evidence>
<sequence length="283" mass="30535">MDRSVLSLVLVSALTVLLAGVHVECKARVCYFGPPPEPDPDNPDNWMEQVMQKIGKRCSGKRQPTPAVTGKPTPAGTGKPTPGTKKPTPAVTEKPTQTSTEKPTPDGTGKPTLAGTWESTPAGTGTTTPTPECPSPAPLGMEDGTIPDNRITASSTYASYHAWEGRLNNAKAWTSTGTDANPWIEVELVDSTVVTGIITQGDSIGWYVKQFQVAYQKLPSSYYEHITDGNGNIKVFVGNTDDRTPFTNLFKESVVATVVRIEPTDWKSNYAALRLELIGCRRD</sequence>
<feature type="chain" id="PRO_5037502389" description="F5/8 type C domain-containing protein" evidence="2">
    <location>
        <begin position="21"/>
        <end position="283"/>
    </location>
</feature>
<accession>A0A913Z0Q0</accession>
<dbReference type="OrthoDB" id="5985199at2759"/>
<name>A0A913Z0Q0_PATMI</name>
<dbReference type="OMA" id="VECKARV"/>
<feature type="region of interest" description="Disordered" evidence="1">
    <location>
        <begin position="55"/>
        <end position="136"/>
    </location>
</feature>
<dbReference type="Gene3D" id="2.60.120.260">
    <property type="entry name" value="Galactose-binding domain-like"/>
    <property type="match status" value="1"/>
</dbReference>
<protein>
    <recommendedName>
        <fullName evidence="3">F5/8 type C domain-containing protein</fullName>
    </recommendedName>
</protein>
<dbReference type="RefSeq" id="XP_038045398.1">
    <property type="nucleotide sequence ID" value="XM_038189470.1"/>
</dbReference>
<feature type="compositionally biased region" description="Low complexity" evidence="1">
    <location>
        <begin position="118"/>
        <end position="130"/>
    </location>
</feature>
<dbReference type="AlphaFoldDB" id="A0A913Z0Q0"/>
<feature type="compositionally biased region" description="Low complexity" evidence="1">
    <location>
        <begin position="64"/>
        <end position="92"/>
    </location>
</feature>
<dbReference type="SUPFAM" id="SSF49785">
    <property type="entry name" value="Galactose-binding domain-like"/>
    <property type="match status" value="1"/>
</dbReference>
<dbReference type="SMART" id="SM00231">
    <property type="entry name" value="FA58C"/>
    <property type="match status" value="1"/>
</dbReference>
<evidence type="ECO:0000256" key="1">
    <source>
        <dbReference type="SAM" id="MobiDB-lite"/>
    </source>
</evidence>
<dbReference type="Pfam" id="PF00754">
    <property type="entry name" value="F5_F8_type_C"/>
    <property type="match status" value="1"/>
</dbReference>
<reference evidence="4" key="1">
    <citation type="submission" date="2022-11" db="UniProtKB">
        <authorList>
            <consortium name="EnsemblMetazoa"/>
        </authorList>
    </citation>
    <scope>IDENTIFICATION</scope>
</reference>
<organism evidence="4 5">
    <name type="scientific">Patiria miniata</name>
    <name type="common">Bat star</name>
    <name type="synonym">Asterina miniata</name>
    <dbReference type="NCBI Taxonomy" id="46514"/>
    <lineage>
        <taxon>Eukaryota</taxon>
        <taxon>Metazoa</taxon>
        <taxon>Echinodermata</taxon>
        <taxon>Eleutherozoa</taxon>
        <taxon>Asterozoa</taxon>
        <taxon>Asteroidea</taxon>
        <taxon>Valvatacea</taxon>
        <taxon>Valvatida</taxon>
        <taxon>Asterinidae</taxon>
        <taxon>Patiria</taxon>
    </lineage>
</organism>